<name>A0A926NVY9_9HYPH</name>
<accession>A0A926NVY9</accession>
<dbReference type="InterPro" id="IPR022456">
    <property type="entry name" value="PQQ_b_propeller"/>
</dbReference>
<protein>
    <submittedName>
        <fullName evidence="2">PQQ-dependent catabolism-associated beta-propeller protein</fullName>
    </submittedName>
</protein>
<dbReference type="InterPro" id="IPR011964">
    <property type="entry name" value="YVTN_b-propeller_repeat"/>
</dbReference>
<comment type="caution">
    <text evidence="2">The sequence shown here is derived from an EMBL/GenBank/DDBJ whole genome shotgun (WGS) entry which is preliminary data.</text>
</comment>
<dbReference type="Gene3D" id="2.130.10.10">
    <property type="entry name" value="YVTN repeat-like/Quinoprotein amine dehydrogenase"/>
    <property type="match status" value="2"/>
</dbReference>
<keyword evidence="1" id="KW-0732">Signal</keyword>
<gene>
    <name evidence="2" type="ORF">HK439_03880</name>
</gene>
<dbReference type="AlphaFoldDB" id="A0A926NVY9"/>
<evidence type="ECO:0000256" key="1">
    <source>
        <dbReference type="SAM" id="SignalP"/>
    </source>
</evidence>
<dbReference type="NCBIfam" id="TIGR02276">
    <property type="entry name" value="beta_rpt_yvtn"/>
    <property type="match status" value="2"/>
</dbReference>
<dbReference type="Proteomes" id="UP000598467">
    <property type="component" value="Unassembled WGS sequence"/>
</dbReference>
<evidence type="ECO:0000313" key="2">
    <source>
        <dbReference type="EMBL" id="MBD1545386.1"/>
    </source>
</evidence>
<dbReference type="SUPFAM" id="SSF50974">
    <property type="entry name" value="Nitrous oxide reductase, N-terminal domain"/>
    <property type="match status" value="1"/>
</dbReference>
<reference evidence="2" key="1">
    <citation type="submission" date="2020-05" db="EMBL/GenBank/DDBJ databases">
        <title>Identification of trans-AT polyketide cluster in two marine bacteria, producers of a novel glutaramide-containing polyketide sesbanimide D and analogs.</title>
        <authorList>
            <person name="Kacar D."/>
            <person name="Rodriguez P."/>
            <person name="Canedo L."/>
            <person name="Gonzalez E."/>
            <person name="Galan B."/>
            <person name="De La Calle F."/>
            <person name="Garcia J.L."/>
        </authorList>
    </citation>
    <scope>NUCLEOTIDE SEQUENCE</scope>
    <source>
        <strain evidence="2">PHM038</strain>
    </source>
</reference>
<dbReference type="EMBL" id="JABFCZ010000004">
    <property type="protein sequence ID" value="MBD1545386.1"/>
    <property type="molecule type" value="Genomic_DNA"/>
</dbReference>
<dbReference type="Pfam" id="PF10282">
    <property type="entry name" value="Lactonase"/>
    <property type="match status" value="2"/>
</dbReference>
<feature type="signal peptide" evidence="1">
    <location>
        <begin position="1"/>
        <end position="36"/>
    </location>
</feature>
<dbReference type="InterPro" id="IPR051200">
    <property type="entry name" value="Host-pathogen_enzymatic-act"/>
</dbReference>
<evidence type="ECO:0000313" key="3">
    <source>
        <dbReference type="Proteomes" id="UP000598467"/>
    </source>
</evidence>
<sequence>MNRSALKIFPQRLAVRAVLLAGMTAAGLSMPGAAMANKIFVSNEKGNTVTVIDSDSWEAIGDFPAGNRPRGIGISPDGKHLYVCASDDDTIKVFDAKTHDFLWQLPSGPDPEFFVLSPDGSELFVSNEDDNLVTVVDTAQKTVVSEIPVGVEPEGMAVSPDLKFVVNTSETTNMAHFISMDDYKIKYNVLVDQRPRYARFTNDGTKLFVSSEIGGTVSVINMLGENGPELEAKIGFAVPGVQPEWLQPVGMRITSDNKWLFVALGPANRVAVVDVKSHEVVRYILVGQRVWHLEFTPDEKYLITTNGNSNDVTVIDVADQEAIKSIQVGQQPWGVAVAPN</sequence>
<dbReference type="PANTHER" id="PTHR47197:SF3">
    <property type="entry name" value="DIHYDRO-HEME D1 DEHYDROGENASE"/>
    <property type="match status" value="1"/>
</dbReference>
<dbReference type="InterPro" id="IPR019405">
    <property type="entry name" value="Lactonase_7-beta_prop"/>
</dbReference>
<dbReference type="PANTHER" id="PTHR47197">
    <property type="entry name" value="PROTEIN NIRF"/>
    <property type="match status" value="1"/>
</dbReference>
<dbReference type="InterPro" id="IPR011045">
    <property type="entry name" value="N2O_reductase_N"/>
</dbReference>
<dbReference type="InterPro" id="IPR015943">
    <property type="entry name" value="WD40/YVTN_repeat-like_dom_sf"/>
</dbReference>
<feature type="chain" id="PRO_5036842084" evidence="1">
    <location>
        <begin position="37"/>
        <end position="340"/>
    </location>
</feature>
<dbReference type="NCBIfam" id="TIGR03866">
    <property type="entry name" value="PQQ_ABC_repeats"/>
    <property type="match status" value="1"/>
</dbReference>
<organism evidence="2 3">
    <name type="scientific">Roseibium aggregatum</name>
    <dbReference type="NCBI Taxonomy" id="187304"/>
    <lineage>
        <taxon>Bacteria</taxon>
        <taxon>Pseudomonadati</taxon>
        <taxon>Pseudomonadota</taxon>
        <taxon>Alphaproteobacteria</taxon>
        <taxon>Hyphomicrobiales</taxon>
        <taxon>Stappiaceae</taxon>
        <taxon>Roseibium</taxon>
    </lineage>
</organism>
<proteinExistence type="predicted"/>